<organism evidence="3 4">
    <name type="scientific">Aminobacter aminovorans</name>
    <name type="common">Chelatobacter heintzii</name>
    <dbReference type="NCBI Taxonomy" id="83263"/>
    <lineage>
        <taxon>Bacteria</taxon>
        <taxon>Pseudomonadati</taxon>
        <taxon>Pseudomonadota</taxon>
        <taxon>Alphaproteobacteria</taxon>
        <taxon>Hyphomicrobiales</taxon>
        <taxon>Phyllobacteriaceae</taxon>
        <taxon>Aminobacter</taxon>
    </lineage>
</organism>
<name>A0A380WES9_AMIAI</name>
<dbReference type="RefSeq" id="WP_115733557.1">
    <property type="nucleotide sequence ID" value="NZ_BAAAVY010000015.1"/>
</dbReference>
<protein>
    <submittedName>
        <fullName evidence="3">Hemin-binding periplasmic protein hmuT</fullName>
    </submittedName>
</protein>
<dbReference type="Gene3D" id="3.40.50.1980">
    <property type="entry name" value="Nitrogenase molybdenum iron protein domain"/>
    <property type="match status" value="2"/>
</dbReference>
<accession>A0A380WES9</accession>
<dbReference type="SUPFAM" id="SSF53807">
    <property type="entry name" value="Helical backbone' metal receptor"/>
    <property type="match status" value="1"/>
</dbReference>
<evidence type="ECO:0000256" key="1">
    <source>
        <dbReference type="SAM" id="SignalP"/>
    </source>
</evidence>
<dbReference type="Proteomes" id="UP000254701">
    <property type="component" value="Unassembled WGS sequence"/>
</dbReference>
<evidence type="ECO:0000313" key="3">
    <source>
        <dbReference type="EMBL" id="SUU87411.1"/>
    </source>
</evidence>
<dbReference type="Pfam" id="PF01497">
    <property type="entry name" value="Peripla_BP_2"/>
    <property type="match status" value="1"/>
</dbReference>
<dbReference type="EMBL" id="UFSM01000001">
    <property type="protein sequence ID" value="SUU87411.1"/>
    <property type="molecule type" value="Genomic_DNA"/>
</dbReference>
<dbReference type="AlphaFoldDB" id="A0A380WES9"/>
<dbReference type="OrthoDB" id="9797736at2"/>
<keyword evidence="1" id="KW-0732">Signal</keyword>
<dbReference type="PROSITE" id="PS50983">
    <property type="entry name" value="FE_B12_PBP"/>
    <property type="match status" value="1"/>
</dbReference>
<feature type="chain" id="PRO_5016739208" evidence="1">
    <location>
        <begin position="40"/>
        <end position="319"/>
    </location>
</feature>
<feature type="domain" description="Fe/B12 periplasmic-binding" evidence="2">
    <location>
        <begin position="59"/>
        <end position="313"/>
    </location>
</feature>
<gene>
    <name evidence="3" type="primary">hmuT_1</name>
    <name evidence="3" type="ORF">NCTC10684_00609</name>
</gene>
<dbReference type="InterPro" id="IPR002491">
    <property type="entry name" value="ABC_transptr_periplasmic_BD"/>
</dbReference>
<proteinExistence type="predicted"/>
<feature type="signal peptide" evidence="1">
    <location>
        <begin position="1"/>
        <end position="39"/>
    </location>
</feature>
<dbReference type="InterPro" id="IPR050902">
    <property type="entry name" value="ABC_Transporter_SBP"/>
</dbReference>
<evidence type="ECO:0000259" key="2">
    <source>
        <dbReference type="PROSITE" id="PS50983"/>
    </source>
</evidence>
<sequence>MDRAEPLSFPASPQALLRSRAIARAALLCLLLARFTALATAGTVVDATGEKVSVTSTRRIVTLGSDVTEIVYALGAGDRIVARDRGSKFPAATSSKPDVGYRRKLSAEGVAGLSPDLIISAEDIGPPDAVDVLNALAVPIVLVPEDNSPQGIVRKITLIAEMLGKPDEGKALAAKVTKEFDAAASLAAKVAPANRKKVIFFHGLIKLTAAGSGTSADAIIGYAGGINPMREVNGYKAASEEKLVEMAPDVILMMGDGNGGPTPEQVFSIPALSTTPAAANRALVVLEGAYMIGFGPRTADAVRDLAEALYPGEAGTPAN</sequence>
<reference evidence="3 4" key="1">
    <citation type="submission" date="2018-06" db="EMBL/GenBank/DDBJ databases">
        <authorList>
            <consortium name="Pathogen Informatics"/>
            <person name="Doyle S."/>
        </authorList>
    </citation>
    <scope>NUCLEOTIDE SEQUENCE [LARGE SCALE GENOMIC DNA]</scope>
    <source>
        <strain evidence="3 4">NCTC10684</strain>
    </source>
</reference>
<dbReference type="PANTHER" id="PTHR30535:SF4">
    <property type="entry name" value="HEMIN-BINDING PERIPLASMIC PROTEIN HMUT"/>
    <property type="match status" value="1"/>
</dbReference>
<dbReference type="PANTHER" id="PTHR30535">
    <property type="entry name" value="VITAMIN B12-BINDING PROTEIN"/>
    <property type="match status" value="1"/>
</dbReference>
<evidence type="ECO:0000313" key="4">
    <source>
        <dbReference type="Proteomes" id="UP000254701"/>
    </source>
</evidence>